<dbReference type="InterPro" id="IPR018369">
    <property type="entry name" value="Chaprnonin_Cpn10_CS"/>
</dbReference>
<dbReference type="GO" id="GO:0051087">
    <property type="term" value="F:protein-folding chaperone binding"/>
    <property type="evidence" value="ECO:0007669"/>
    <property type="project" value="TreeGrafter"/>
</dbReference>
<evidence type="ECO:0000256" key="2">
    <source>
        <dbReference type="ARBA" id="ARBA00023186"/>
    </source>
</evidence>
<dbReference type="EMBL" id="JQSG02000003">
    <property type="protein sequence ID" value="OBS09635.1"/>
    <property type="molecule type" value="Genomic_DNA"/>
</dbReference>
<dbReference type="Proteomes" id="UP000029273">
    <property type="component" value="Unassembled WGS sequence"/>
</dbReference>
<evidence type="ECO:0000256" key="4">
    <source>
        <dbReference type="RuleBase" id="RU000535"/>
    </source>
</evidence>
<dbReference type="CDD" id="cd00320">
    <property type="entry name" value="cpn10"/>
    <property type="match status" value="1"/>
</dbReference>
<dbReference type="GO" id="GO:0051082">
    <property type="term" value="F:unfolded protein binding"/>
    <property type="evidence" value="ECO:0007669"/>
    <property type="project" value="TreeGrafter"/>
</dbReference>
<evidence type="ECO:0000313" key="5">
    <source>
        <dbReference type="EMBL" id="OBS09635.1"/>
    </source>
</evidence>
<evidence type="ECO:0000256" key="1">
    <source>
        <dbReference type="ARBA" id="ARBA00006975"/>
    </source>
</evidence>
<accession>A0A1A6C513</accession>
<dbReference type="PROSITE" id="PS00681">
    <property type="entry name" value="CHAPERONINS_CPN10"/>
    <property type="match status" value="1"/>
</dbReference>
<dbReference type="InterPro" id="IPR011032">
    <property type="entry name" value="GroES-like_sf"/>
</dbReference>
<dbReference type="SUPFAM" id="SSF50129">
    <property type="entry name" value="GroES-like"/>
    <property type="match status" value="1"/>
</dbReference>
<reference evidence="5 6" key="1">
    <citation type="journal article" date="2014" name="Genome Announc.">
        <title>Draft Genome Sequence of the Iron-Oxidizing, Acidophilic, and Halotolerant 'Thiobacillus prosperus' Type Strain DSM 5130.</title>
        <authorList>
            <person name="Ossandon F.J."/>
            <person name="Cardenas J.P."/>
            <person name="Corbett M."/>
            <person name="Quatrini R."/>
            <person name="Holmes D.S."/>
            <person name="Watkin E."/>
        </authorList>
    </citation>
    <scope>NUCLEOTIDE SEQUENCE [LARGE SCALE GENOMIC DNA]</scope>
    <source>
        <strain evidence="5 6">DSM 5130</strain>
    </source>
</reference>
<sequence>MNIRPLHDRVVIKRMEEERTSPGGIVIPDSATEKPVRGEVLAAGKGKILENGDVRPLDVKVGDKVLFGKYAGTEIKIDGEELLVMREEDIVAVVEG</sequence>
<dbReference type="InterPro" id="IPR037124">
    <property type="entry name" value="Chaperonin_GroES_sf"/>
</dbReference>
<comment type="caution">
    <text evidence="5">The sequence shown here is derived from an EMBL/GenBank/DDBJ whole genome shotgun (WGS) entry which is preliminary data.</text>
</comment>
<dbReference type="NCBIfam" id="NF001527">
    <property type="entry name" value="PRK00364.1-2"/>
    <property type="match status" value="1"/>
</dbReference>
<dbReference type="NCBIfam" id="NF001534">
    <property type="entry name" value="PRK00364.2-5"/>
    <property type="match status" value="1"/>
</dbReference>
<dbReference type="InterPro" id="IPR020818">
    <property type="entry name" value="Chaperonin_GroES"/>
</dbReference>
<dbReference type="NCBIfam" id="NF001531">
    <property type="entry name" value="PRK00364.2-2"/>
    <property type="match status" value="1"/>
</dbReference>
<comment type="subunit">
    <text evidence="3">Heptamer of 7 subunits arranged in a ring. Interacts with the chaperonin GroEL.</text>
</comment>
<dbReference type="GO" id="GO:0046872">
    <property type="term" value="F:metal ion binding"/>
    <property type="evidence" value="ECO:0007669"/>
    <property type="project" value="TreeGrafter"/>
</dbReference>
<dbReference type="HAMAP" id="MF_00580">
    <property type="entry name" value="CH10"/>
    <property type="match status" value="1"/>
</dbReference>
<dbReference type="FunFam" id="2.30.33.40:FF:000001">
    <property type="entry name" value="10 kDa chaperonin"/>
    <property type="match status" value="1"/>
</dbReference>
<comment type="subcellular location">
    <subcellularLocation>
        <location evidence="3">Cytoplasm</location>
    </subcellularLocation>
</comment>
<dbReference type="Pfam" id="PF00166">
    <property type="entry name" value="Cpn10"/>
    <property type="match status" value="1"/>
</dbReference>
<keyword evidence="3" id="KW-0963">Cytoplasm</keyword>
<dbReference type="GO" id="GO:0005737">
    <property type="term" value="C:cytoplasm"/>
    <property type="evidence" value="ECO:0007669"/>
    <property type="project" value="UniProtKB-SubCell"/>
</dbReference>
<dbReference type="PANTHER" id="PTHR10772:SF58">
    <property type="entry name" value="CO-CHAPERONIN GROES"/>
    <property type="match status" value="1"/>
</dbReference>
<keyword evidence="2 3" id="KW-0143">Chaperone</keyword>
<proteinExistence type="inferred from homology"/>
<dbReference type="STRING" id="160660.BJI67_02960"/>
<evidence type="ECO:0000313" key="6">
    <source>
        <dbReference type="Proteomes" id="UP000029273"/>
    </source>
</evidence>
<dbReference type="PRINTS" id="PR00297">
    <property type="entry name" value="CHAPERONIN10"/>
</dbReference>
<dbReference type="GO" id="GO:0005524">
    <property type="term" value="F:ATP binding"/>
    <property type="evidence" value="ECO:0007669"/>
    <property type="project" value="InterPro"/>
</dbReference>
<dbReference type="NCBIfam" id="NF001529">
    <property type="entry name" value="PRK00364.1-5"/>
    <property type="match status" value="1"/>
</dbReference>
<gene>
    <name evidence="3" type="primary">groES</name>
    <name evidence="3" type="synonym">groS</name>
    <name evidence="5" type="ORF">Thpro_021963</name>
</gene>
<protein>
    <recommendedName>
        <fullName evidence="3">Co-chaperonin GroES</fullName>
    </recommendedName>
    <alternativeName>
        <fullName evidence="3">10 kDa chaperonin</fullName>
    </alternativeName>
    <alternativeName>
        <fullName evidence="3">Chaperonin-10</fullName>
        <shortName evidence="3">Cpn10</shortName>
    </alternativeName>
</protein>
<dbReference type="NCBIfam" id="NF001533">
    <property type="entry name" value="PRK00364.2-4"/>
    <property type="match status" value="1"/>
</dbReference>
<dbReference type="Gene3D" id="2.30.33.40">
    <property type="entry name" value="GroES chaperonin"/>
    <property type="match status" value="1"/>
</dbReference>
<dbReference type="GO" id="GO:0044183">
    <property type="term" value="F:protein folding chaperone"/>
    <property type="evidence" value="ECO:0007669"/>
    <property type="project" value="InterPro"/>
</dbReference>
<dbReference type="RefSeq" id="WP_038092421.1">
    <property type="nucleotide sequence ID" value="NZ_JQSG02000003.1"/>
</dbReference>
<comment type="similarity">
    <text evidence="1 3 4">Belongs to the GroES chaperonin family.</text>
</comment>
<dbReference type="OrthoDB" id="9806791at2"/>
<dbReference type="SMART" id="SM00883">
    <property type="entry name" value="Cpn10"/>
    <property type="match status" value="1"/>
</dbReference>
<keyword evidence="6" id="KW-1185">Reference proteome</keyword>
<dbReference type="AlphaFoldDB" id="A0A1A6C513"/>
<name>A0A1A6C513_9GAMM</name>
<dbReference type="PANTHER" id="PTHR10772">
    <property type="entry name" value="10 KDA HEAT SHOCK PROTEIN"/>
    <property type="match status" value="1"/>
</dbReference>
<evidence type="ECO:0000256" key="3">
    <source>
        <dbReference type="HAMAP-Rule" id="MF_00580"/>
    </source>
</evidence>
<organism evidence="5 6">
    <name type="scientific">Acidihalobacter prosperus</name>
    <dbReference type="NCBI Taxonomy" id="160660"/>
    <lineage>
        <taxon>Bacteria</taxon>
        <taxon>Pseudomonadati</taxon>
        <taxon>Pseudomonadota</taxon>
        <taxon>Gammaproteobacteria</taxon>
        <taxon>Chromatiales</taxon>
        <taxon>Ectothiorhodospiraceae</taxon>
        <taxon>Acidihalobacter</taxon>
    </lineage>
</organism>
<comment type="function">
    <text evidence="3 4">Together with the chaperonin GroEL, plays an essential role in assisting protein folding. The GroEL-GroES system forms a nano-cage that allows encapsulation of the non-native substrate proteins and provides a physical environment optimized to promote and accelerate protein folding. GroES binds to the apical surface of the GroEL ring, thereby capping the opening of the GroEL channel.</text>
</comment>